<comment type="similarity">
    <text evidence="1">Belongs to the sigma-70 factor family. ECF subfamily.</text>
</comment>
<dbReference type="InterPro" id="IPR013325">
    <property type="entry name" value="RNA_pol_sigma_r2"/>
</dbReference>
<dbReference type="NCBIfam" id="TIGR02985">
    <property type="entry name" value="Sig70_bacteroi1"/>
    <property type="match status" value="1"/>
</dbReference>
<dbReference type="Gene3D" id="1.10.1740.10">
    <property type="match status" value="1"/>
</dbReference>
<evidence type="ECO:0000256" key="1">
    <source>
        <dbReference type="ARBA" id="ARBA00010641"/>
    </source>
</evidence>
<evidence type="ECO:0000256" key="2">
    <source>
        <dbReference type="ARBA" id="ARBA00023015"/>
    </source>
</evidence>
<dbReference type="SUPFAM" id="SSF88946">
    <property type="entry name" value="Sigma2 domain of RNA polymerase sigma factors"/>
    <property type="match status" value="1"/>
</dbReference>
<keyword evidence="2" id="KW-0805">Transcription regulation</keyword>
<evidence type="ECO:0000256" key="3">
    <source>
        <dbReference type="ARBA" id="ARBA00023082"/>
    </source>
</evidence>
<dbReference type="InterPro" id="IPR013324">
    <property type="entry name" value="RNA_pol_sigma_r3/r4-like"/>
</dbReference>
<dbReference type="InterPro" id="IPR036388">
    <property type="entry name" value="WH-like_DNA-bd_sf"/>
</dbReference>
<evidence type="ECO:0000256" key="4">
    <source>
        <dbReference type="ARBA" id="ARBA00023163"/>
    </source>
</evidence>
<dbReference type="AlphaFoldDB" id="A0A382EWS8"/>
<dbReference type="Gene3D" id="1.10.10.10">
    <property type="entry name" value="Winged helix-like DNA-binding domain superfamily/Winged helix DNA-binding domain"/>
    <property type="match status" value="1"/>
</dbReference>
<dbReference type="InterPro" id="IPR007627">
    <property type="entry name" value="RNA_pol_sigma70_r2"/>
</dbReference>
<dbReference type="EMBL" id="UINC01046735">
    <property type="protein sequence ID" value="SVB55128.1"/>
    <property type="molecule type" value="Genomic_DNA"/>
</dbReference>
<protein>
    <recommendedName>
        <fullName evidence="8">HTH luxR-type domain-containing protein</fullName>
    </recommendedName>
</protein>
<dbReference type="GO" id="GO:0003677">
    <property type="term" value="F:DNA binding"/>
    <property type="evidence" value="ECO:0007669"/>
    <property type="project" value="InterPro"/>
</dbReference>
<reference evidence="7" key="1">
    <citation type="submission" date="2018-05" db="EMBL/GenBank/DDBJ databases">
        <authorList>
            <person name="Lanie J.A."/>
            <person name="Ng W.-L."/>
            <person name="Kazmierczak K.M."/>
            <person name="Andrzejewski T.M."/>
            <person name="Davidsen T.M."/>
            <person name="Wayne K.J."/>
            <person name="Tettelin H."/>
            <person name="Glass J.I."/>
            <person name="Rusch D."/>
            <person name="Podicherti R."/>
            <person name="Tsui H.-C.T."/>
            <person name="Winkler M.E."/>
        </authorList>
    </citation>
    <scope>NUCLEOTIDE SEQUENCE</scope>
</reference>
<dbReference type="NCBIfam" id="TIGR02937">
    <property type="entry name" value="sigma70-ECF"/>
    <property type="match status" value="1"/>
</dbReference>
<gene>
    <name evidence="7" type="ORF">METZ01_LOCUS207982</name>
</gene>
<accession>A0A382EWS8</accession>
<dbReference type="Pfam" id="PF04542">
    <property type="entry name" value="Sigma70_r2"/>
    <property type="match status" value="1"/>
</dbReference>
<feature type="domain" description="RNA polymerase sigma-70 region 2" evidence="5">
    <location>
        <begin position="27"/>
        <end position="87"/>
    </location>
</feature>
<dbReference type="SUPFAM" id="SSF88659">
    <property type="entry name" value="Sigma3 and sigma4 domains of RNA polymerase sigma factors"/>
    <property type="match status" value="1"/>
</dbReference>
<dbReference type="InterPro" id="IPR014284">
    <property type="entry name" value="RNA_pol_sigma-70_dom"/>
</dbReference>
<proteinExistence type="inferred from homology"/>
<dbReference type="PANTHER" id="PTHR43133">
    <property type="entry name" value="RNA POLYMERASE ECF-TYPE SIGMA FACTO"/>
    <property type="match status" value="1"/>
</dbReference>
<keyword evidence="3" id="KW-0731">Sigma factor</keyword>
<dbReference type="GO" id="GO:0016987">
    <property type="term" value="F:sigma factor activity"/>
    <property type="evidence" value="ECO:0007669"/>
    <property type="project" value="UniProtKB-KW"/>
</dbReference>
<dbReference type="InterPro" id="IPR013249">
    <property type="entry name" value="RNA_pol_sigma70_r4_t2"/>
</dbReference>
<evidence type="ECO:0000313" key="7">
    <source>
        <dbReference type="EMBL" id="SVB55128.1"/>
    </source>
</evidence>
<dbReference type="InterPro" id="IPR039425">
    <property type="entry name" value="RNA_pol_sigma-70-like"/>
</dbReference>
<sequence>MGSKEQSLLKRVRASDSFAFKELFYDFHDPLFRFTVYRVHDEDIAEDITQETFIRVWKNRKRLQPTKSFFSLIARISSNLCYDHFRHMKVRQRHKDSVPQYGDSHFDNPETSIQADVLQAEIQRIVNAKLPKKCRIIFILSRINGMANPEIATELDLSIRTVENQIYRALKILKKNLKNYL</sequence>
<feature type="domain" description="RNA polymerase sigma factor 70 region 4 type 2" evidence="6">
    <location>
        <begin position="128"/>
        <end position="172"/>
    </location>
</feature>
<evidence type="ECO:0000259" key="5">
    <source>
        <dbReference type="Pfam" id="PF04542"/>
    </source>
</evidence>
<dbReference type="GO" id="GO:0006352">
    <property type="term" value="P:DNA-templated transcription initiation"/>
    <property type="evidence" value="ECO:0007669"/>
    <property type="project" value="InterPro"/>
</dbReference>
<organism evidence="7">
    <name type="scientific">marine metagenome</name>
    <dbReference type="NCBI Taxonomy" id="408172"/>
    <lineage>
        <taxon>unclassified sequences</taxon>
        <taxon>metagenomes</taxon>
        <taxon>ecological metagenomes</taxon>
    </lineage>
</organism>
<keyword evidence="4" id="KW-0804">Transcription</keyword>
<name>A0A382EWS8_9ZZZZ</name>
<evidence type="ECO:0000259" key="6">
    <source>
        <dbReference type="Pfam" id="PF08281"/>
    </source>
</evidence>
<dbReference type="Pfam" id="PF08281">
    <property type="entry name" value="Sigma70_r4_2"/>
    <property type="match status" value="1"/>
</dbReference>
<dbReference type="PANTHER" id="PTHR43133:SF46">
    <property type="entry name" value="RNA POLYMERASE SIGMA-70 FACTOR ECF SUBFAMILY"/>
    <property type="match status" value="1"/>
</dbReference>
<evidence type="ECO:0008006" key="8">
    <source>
        <dbReference type="Google" id="ProtNLM"/>
    </source>
</evidence>
<dbReference type="InterPro" id="IPR014327">
    <property type="entry name" value="RNA_pol_sigma70_bacteroid"/>
</dbReference>